<name>A0A1Y1UH48_9TREE</name>
<dbReference type="OrthoDB" id="2564823at2759"/>
<evidence type="ECO:0000256" key="2">
    <source>
        <dbReference type="SAM" id="Phobius"/>
    </source>
</evidence>
<evidence type="ECO:0000313" key="3">
    <source>
        <dbReference type="EMBL" id="ORX37381.1"/>
    </source>
</evidence>
<protein>
    <submittedName>
        <fullName evidence="3">Uncharacterized protein</fullName>
    </submittedName>
</protein>
<keyword evidence="2" id="KW-0472">Membrane</keyword>
<feature type="transmembrane region" description="Helical" evidence="2">
    <location>
        <begin position="29"/>
        <end position="53"/>
    </location>
</feature>
<dbReference type="STRING" id="4999.A0A1Y1UH48"/>
<dbReference type="GeneID" id="33560051"/>
<dbReference type="EMBL" id="NBSH01000006">
    <property type="protein sequence ID" value="ORX37381.1"/>
    <property type="molecule type" value="Genomic_DNA"/>
</dbReference>
<comment type="caution">
    <text evidence="3">The sequence shown here is derived from an EMBL/GenBank/DDBJ whole genome shotgun (WGS) entry which is preliminary data.</text>
</comment>
<keyword evidence="2" id="KW-1133">Transmembrane helix</keyword>
<evidence type="ECO:0000256" key="1">
    <source>
        <dbReference type="SAM" id="MobiDB-lite"/>
    </source>
</evidence>
<feature type="compositionally biased region" description="Acidic residues" evidence="1">
    <location>
        <begin position="371"/>
        <end position="380"/>
    </location>
</feature>
<proteinExistence type="predicted"/>
<gene>
    <name evidence="3" type="ORF">BD324DRAFT_650978</name>
</gene>
<feature type="compositionally biased region" description="Polar residues" evidence="1">
    <location>
        <begin position="153"/>
        <end position="165"/>
    </location>
</feature>
<keyword evidence="4" id="KW-1185">Reference proteome</keyword>
<organism evidence="3 4">
    <name type="scientific">Kockovaella imperatae</name>
    <dbReference type="NCBI Taxonomy" id="4999"/>
    <lineage>
        <taxon>Eukaryota</taxon>
        <taxon>Fungi</taxon>
        <taxon>Dikarya</taxon>
        <taxon>Basidiomycota</taxon>
        <taxon>Agaricomycotina</taxon>
        <taxon>Tremellomycetes</taxon>
        <taxon>Tremellales</taxon>
        <taxon>Cuniculitremaceae</taxon>
        <taxon>Kockovaella</taxon>
    </lineage>
</organism>
<dbReference type="InParanoid" id="A0A1Y1UH48"/>
<dbReference type="Proteomes" id="UP000193218">
    <property type="component" value="Unassembled WGS sequence"/>
</dbReference>
<keyword evidence="2" id="KW-0812">Transmembrane</keyword>
<reference evidence="3 4" key="1">
    <citation type="submission" date="2017-03" db="EMBL/GenBank/DDBJ databases">
        <title>Widespread Adenine N6-methylation of Active Genes in Fungi.</title>
        <authorList>
            <consortium name="DOE Joint Genome Institute"/>
            <person name="Mondo S.J."/>
            <person name="Dannebaum R.O."/>
            <person name="Kuo R.C."/>
            <person name="Louie K.B."/>
            <person name="Bewick A.J."/>
            <person name="Labutti K."/>
            <person name="Haridas S."/>
            <person name="Kuo A."/>
            <person name="Salamov A."/>
            <person name="Ahrendt S.R."/>
            <person name="Lau R."/>
            <person name="Bowen B.P."/>
            <person name="Lipzen A."/>
            <person name="Sullivan W."/>
            <person name="Andreopoulos W.B."/>
            <person name="Clum A."/>
            <person name="Lindquist E."/>
            <person name="Daum C."/>
            <person name="Northen T.R."/>
            <person name="Ramamoorthy G."/>
            <person name="Schmitz R.J."/>
            <person name="Gryganskyi A."/>
            <person name="Culley D."/>
            <person name="Magnuson J."/>
            <person name="James T.Y."/>
            <person name="O'Malley M.A."/>
            <person name="Stajich J.E."/>
            <person name="Spatafora J.W."/>
            <person name="Visel A."/>
            <person name="Grigoriev I.V."/>
        </authorList>
    </citation>
    <scope>NUCLEOTIDE SEQUENCE [LARGE SCALE GENOMIC DNA]</scope>
    <source>
        <strain evidence="3 4">NRRL Y-17943</strain>
    </source>
</reference>
<feature type="transmembrane region" description="Helical" evidence="2">
    <location>
        <begin position="90"/>
        <end position="111"/>
    </location>
</feature>
<accession>A0A1Y1UH48</accession>
<dbReference type="RefSeq" id="XP_021871419.1">
    <property type="nucleotide sequence ID" value="XM_022018242.1"/>
</dbReference>
<feature type="region of interest" description="Disordered" evidence="1">
    <location>
        <begin position="250"/>
        <end position="411"/>
    </location>
</feature>
<dbReference type="AlphaFoldDB" id="A0A1Y1UH48"/>
<feature type="compositionally biased region" description="Basic and acidic residues" evidence="1">
    <location>
        <begin position="179"/>
        <end position="196"/>
    </location>
</feature>
<sequence>MVDLSDKSRWLRKDILAVSGGWLGELVPIISVFLSFWDIFVLAFLFIPCWIILRVSDSLTSMILGFTSDVTIPLQNQLNPKREPTHTKHLAAYWPVLIFGTGIELLCFFVVHPDLFTLVVCIKSTLMTALWLARRADGSFVVNSIGTRDIGASNASGLGSKTASSGRELPTSKIPGAESGEKKDKETPEQRWDRKLKAAGYDDEEGRKAMIEYLKGIKDPKKQEKQLREWLKEKDPEKRKKIMDRAKRKMAEKAQGTSASKLPGGEAAIGPDDEVFSLAHRPNPATFGKPGPVHPADHTGNLMPDYAPDEGPQLKYDADTGGPITDFGDKIPNSASTGDQTPPAKPAKRGLRERLGLKKSTASAPIVPGISDDDDSEENGSNDPGAHWKGMTRRHPPESAPAPGTSGVKSMTNYGQRQWARSLNLSLPRYKYSGDSSDAAPPAVWEQALPQDSLELLDYYLQDARVDYTARGQLLMDLFDQMDPKSARDLHKAWKETYNSKDWKRILAPYVGVLWRPLNQAWEAKAGGDLDEVLMGKLDQINWVLRAKGFRSAIRRAIIRDLMSQPNDQAHDMLYEALMARLRQLAPCNEMDEENEVQKATRTALNTTYWNKTDFGGQFCMSERVFEDVVRSLPPGPRSTEVIRFLRRQGTKQALELALQEYDLDRGRRAGFNA</sequence>
<feature type="region of interest" description="Disordered" evidence="1">
    <location>
        <begin position="153"/>
        <end position="198"/>
    </location>
</feature>
<evidence type="ECO:0000313" key="4">
    <source>
        <dbReference type="Proteomes" id="UP000193218"/>
    </source>
</evidence>